<evidence type="ECO:0000313" key="2">
    <source>
        <dbReference type="EMBL" id="GET39265.1"/>
    </source>
</evidence>
<reference evidence="2" key="1">
    <citation type="submission" date="2019-10" db="EMBL/GenBank/DDBJ databases">
        <title>Draft genome sequece of Microseira wollei NIES-4236.</title>
        <authorList>
            <person name="Yamaguchi H."/>
            <person name="Suzuki S."/>
            <person name="Kawachi M."/>
        </authorList>
    </citation>
    <scope>NUCLEOTIDE SEQUENCE</scope>
    <source>
        <strain evidence="2">NIES-4236</strain>
    </source>
</reference>
<dbReference type="EMBL" id="BLAY01000062">
    <property type="protein sequence ID" value="GET39265.1"/>
    <property type="molecule type" value="Genomic_DNA"/>
</dbReference>
<proteinExistence type="predicted"/>
<dbReference type="Proteomes" id="UP001050975">
    <property type="component" value="Unassembled WGS sequence"/>
</dbReference>
<accession>A0AAV3XGM7</accession>
<keyword evidence="3" id="KW-1185">Reference proteome</keyword>
<dbReference type="AlphaFoldDB" id="A0AAV3XGM7"/>
<gene>
    <name evidence="2" type="ORF">MiSe_40290</name>
</gene>
<name>A0AAV3XGM7_9CYAN</name>
<evidence type="ECO:0000313" key="3">
    <source>
        <dbReference type="Proteomes" id="UP001050975"/>
    </source>
</evidence>
<sequence length="120" mass="13338">MTDTDAEVKTLSAQSKEVGKAATSPNPRREGEVRAANGGNGDVDQRTTGTTKSGTNSNYSGSLAGGIIDQLIEDYKDRLEKARASVKWYQDEEQEILKRLEGFYRLKELELQQTKIEEPE</sequence>
<evidence type="ECO:0000256" key="1">
    <source>
        <dbReference type="SAM" id="MobiDB-lite"/>
    </source>
</evidence>
<protein>
    <submittedName>
        <fullName evidence="2">Uncharacterized protein</fullName>
    </submittedName>
</protein>
<feature type="region of interest" description="Disordered" evidence="1">
    <location>
        <begin position="1"/>
        <end position="63"/>
    </location>
</feature>
<feature type="compositionally biased region" description="Low complexity" evidence="1">
    <location>
        <begin position="47"/>
        <end position="62"/>
    </location>
</feature>
<organism evidence="2 3">
    <name type="scientific">Microseira wollei NIES-4236</name>
    <dbReference type="NCBI Taxonomy" id="2530354"/>
    <lineage>
        <taxon>Bacteria</taxon>
        <taxon>Bacillati</taxon>
        <taxon>Cyanobacteriota</taxon>
        <taxon>Cyanophyceae</taxon>
        <taxon>Oscillatoriophycideae</taxon>
        <taxon>Aerosakkonematales</taxon>
        <taxon>Aerosakkonemataceae</taxon>
        <taxon>Microseira</taxon>
    </lineage>
</organism>
<comment type="caution">
    <text evidence="2">The sequence shown here is derived from an EMBL/GenBank/DDBJ whole genome shotgun (WGS) entry which is preliminary data.</text>
</comment>